<dbReference type="Ensembl" id="ENSCCRT00015033701.1">
    <property type="protein sequence ID" value="ENSCCRP00015032568.1"/>
    <property type="gene ID" value="ENSCCRG00015013623.1"/>
</dbReference>
<evidence type="ECO:0000259" key="5">
    <source>
        <dbReference type="PROSITE" id="PS50835"/>
    </source>
</evidence>
<sequence length="662" mass="73557">MIIWSDMEFGQLPFVFLLISNIHSGHTDERPKVKVSIKPDQHVFRGETVTLRCDIDGEGVTSWRYSWYKDGSDSVFSDQEHTFSSVTESDAGKYSCYGAERGGSRTSNISDEVTLTVSERPKAKVSIKPDQHVFRGETVTLRCDIDGGGVTSWKYSWYKDGSDSVFSEQQEHTFSPVTESDAGKYSCYGAERGGSRTSNISDVVTLTVSERPKVKVNIKPDQHVFSGETVTLRCDIDGEGVTSWKYSWYKDGSDSVFSDQEHTFSSVTESDAGKYSCYGAERGGSRTSNISDEVTLTVSDKPRAVLSGSPQKWLTEGDPVTLICEVKGSSTGWTFSWYTLTASSDYRKRYELLSDSSRGAGGNYTVSSAALKHTGVYVCEAERGKQAYSTKYSNKQPLWVTGVSPPVSLIISPNRTQHFTSVSLSLSCEDQSNSDRWRVRRYSDNEQLEDCLLSYWGSQTGSKCSLNYTITSDTGVYWCQSESGENSHPVNITVHLEDMILESPVHPVTEGDSLTLHCLYEHSTPPILRADFYKDGSLIQSQTTEMIISTVSKSHEGFYYCKHPERGESPKSWISVTASSRSSRSDGLNPMIIGVTAGLSAAFMIIVLLVLLWRYRNNKDSVNVPTELTYAECELKPTKKQNKSKGYKGKTTESSDIMYTGL</sequence>
<protein>
    <recommendedName>
        <fullName evidence="5">Ig-like domain-containing protein</fullName>
    </recommendedName>
</protein>
<dbReference type="Gene3D" id="2.60.40.10">
    <property type="entry name" value="Immunoglobulins"/>
    <property type="match status" value="6"/>
</dbReference>
<dbReference type="PROSITE" id="PS50835">
    <property type="entry name" value="IG_LIKE"/>
    <property type="match status" value="5"/>
</dbReference>
<dbReference type="GO" id="GO:0006955">
    <property type="term" value="P:immune response"/>
    <property type="evidence" value="ECO:0007669"/>
    <property type="project" value="TreeGrafter"/>
</dbReference>
<dbReference type="InterPro" id="IPR036179">
    <property type="entry name" value="Ig-like_dom_sf"/>
</dbReference>
<feature type="transmembrane region" description="Helical" evidence="4">
    <location>
        <begin position="591"/>
        <end position="613"/>
    </location>
</feature>
<dbReference type="GO" id="GO:0009897">
    <property type="term" value="C:external side of plasma membrane"/>
    <property type="evidence" value="ECO:0007669"/>
    <property type="project" value="TreeGrafter"/>
</dbReference>
<evidence type="ECO:0000256" key="4">
    <source>
        <dbReference type="SAM" id="Phobius"/>
    </source>
</evidence>
<keyword evidence="4" id="KW-1133">Transmembrane helix</keyword>
<dbReference type="AlphaFoldDB" id="A0A8C1U6B6"/>
<keyword evidence="1" id="KW-0732">Signal</keyword>
<keyword evidence="2" id="KW-1015">Disulfide bond</keyword>
<dbReference type="GO" id="GO:0004888">
    <property type="term" value="F:transmembrane signaling receptor activity"/>
    <property type="evidence" value="ECO:0007669"/>
    <property type="project" value="TreeGrafter"/>
</dbReference>
<proteinExistence type="predicted"/>
<evidence type="ECO:0000313" key="7">
    <source>
        <dbReference type="Proteomes" id="UP000694700"/>
    </source>
</evidence>
<evidence type="ECO:0000256" key="2">
    <source>
        <dbReference type="ARBA" id="ARBA00023157"/>
    </source>
</evidence>
<dbReference type="FunFam" id="2.60.40.10:FF:001607">
    <property type="entry name" value="Leukocyte immune-type receptor TS32.15 L2.5a"/>
    <property type="match status" value="3"/>
</dbReference>
<dbReference type="GO" id="GO:0007166">
    <property type="term" value="P:cell surface receptor signaling pathway"/>
    <property type="evidence" value="ECO:0007669"/>
    <property type="project" value="TreeGrafter"/>
</dbReference>
<keyword evidence="4" id="KW-0812">Transmembrane</keyword>
<organism evidence="6 7">
    <name type="scientific">Cyprinus carpio</name>
    <name type="common">Common carp</name>
    <dbReference type="NCBI Taxonomy" id="7962"/>
    <lineage>
        <taxon>Eukaryota</taxon>
        <taxon>Metazoa</taxon>
        <taxon>Chordata</taxon>
        <taxon>Craniata</taxon>
        <taxon>Vertebrata</taxon>
        <taxon>Euteleostomi</taxon>
        <taxon>Actinopterygii</taxon>
        <taxon>Neopterygii</taxon>
        <taxon>Teleostei</taxon>
        <taxon>Ostariophysi</taxon>
        <taxon>Cypriniformes</taxon>
        <taxon>Cyprinidae</taxon>
        <taxon>Cyprininae</taxon>
        <taxon>Cyprinus</taxon>
    </lineage>
</organism>
<feature type="domain" description="Ig-like" evidence="5">
    <location>
        <begin position="31"/>
        <end position="116"/>
    </location>
</feature>
<feature type="region of interest" description="Disordered" evidence="3">
    <location>
        <begin position="641"/>
        <end position="662"/>
    </location>
</feature>
<dbReference type="InterPro" id="IPR003598">
    <property type="entry name" value="Ig_sub2"/>
</dbReference>
<dbReference type="Proteomes" id="UP000694700">
    <property type="component" value="Unplaced"/>
</dbReference>
<evidence type="ECO:0000256" key="3">
    <source>
        <dbReference type="SAM" id="MobiDB-lite"/>
    </source>
</evidence>
<feature type="domain" description="Ig-like" evidence="5">
    <location>
        <begin position="121"/>
        <end position="201"/>
    </location>
</feature>
<feature type="domain" description="Ig-like" evidence="5">
    <location>
        <begin position="489"/>
        <end position="577"/>
    </location>
</feature>
<feature type="domain" description="Ig-like" evidence="5">
    <location>
        <begin position="302"/>
        <end position="393"/>
    </location>
</feature>
<dbReference type="PANTHER" id="PTHR11481">
    <property type="entry name" value="IMMUNOGLOBULIN FC RECEPTOR"/>
    <property type="match status" value="1"/>
</dbReference>
<reference evidence="6" key="1">
    <citation type="submission" date="2025-08" db="UniProtKB">
        <authorList>
            <consortium name="Ensembl"/>
        </authorList>
    </citation>
    <scope>IDENTIFICATION</scope>
</reference>
<dbReference type="InterPro" id="IPR050488">
    <property type="entry name" value="Ig_Fc_receptor"/>
</dbReference>
<dbReference type="SMART" id="SM00408">
    <property type="entry name" value="IGc2"/>
    <property type="match status" value="5"/>
</dbReference>
<name>A0A8C1U6B6_CYPCA</name>
<dbReference type="InterPro" id="IPR013783">
    <property type="entry name" value="Ig-like_fold"/>
</dbReference>
<feature type="compositionally biased region" description="Polar residues" evidence="3">
    <location>
        <begin position="652"/>
        <end position="662"/>
    </location>
</feature>
<dbReference type="Pfam" id="PF13895">
    <property type="entry name" value="Ig_2"/>
    <property type="match status" value="4"/>
</dbReference>
<evidence type="ECO:0000313" key="6">
    <source>
        <dbReference type="Ensembl" id="ENSCCRP00015032568.1"/>
    </source>
</evidence>
<dbReference type="SUPFAM" id="SSF48726">
    <property type="entry name" value="Immunoglobulin"/>
    <property type="match status" value="6"/>
</dbReference>
<keyword evidence="4" id="KW-0472">Membrane</keyword>
<dbReference type="InterPro" id="IPR003599">
    <property type="entry name" value="Ig_sub"/>
</dbReference>
<dbReference type="PANTHER" id="PTHR11481:SF64">
    <property type="entry name" value="FC RECEPTOR-LIKE PROTEIN 4"/>
    <property type="match status" value="1"/>
</dbReference>
<dbReference type="Pfam" id="PF13927">
    <property type="entry name" value="Ig_3"/>
    <property type="match status" value="1"/>
</dbReference>
<dbReference type="InterPro" id="IPR007110">
    <property type="entry name" value="Ig-like_dom"/>
</dbReference>
<accession>A0A8C1U6B6</accession>
<feature type="domain" description="Ig-like" evidence="5">
    <location>
        <begin position="212"/>
        <end position="297"/>
    </location>
</feature>
<dbReference type="SMART" id="SM00409">
    <property type="entry name" value="IG"/>
    <property type="match status" value="6"/>
</dbReference>
<evidence type="ECO:0000256" key="1">
    <source>
        <dbReference type="ARBA" id="ARBA00022729"/>
    </source>
</evidence>